<organism evidence="1 2">
    <name type="scientific">Monilinia fructicola</name>
    <name type="common">Brown rot fungus</name>
    <name type="synonym">Ciboria fructicola</name>
    <dbReference type="NCBI Taxonomy" id="38448"/>
    <lineage>
        <taxon>Eukaryota</taxon>
        <taxon>Fungi</taxon>
        <taxon>Dikarya</taxon>
        <taxon>Ascomycota</taxon>
        <taxon>Pezizomycotina</taxon>
        <taxon>Leotiomycetes</taxon>
        <taxon>Helotiales</taxon>
        <taxon>Sclerotiniaceae</taxon>
        <taxon>Monilinia</taxon>
    </lineage>
</organism>
<reference evidence="1 2" key="1">
    <citation type="submission" date="2019-06" db="EMBL/GenBank/DDBJ databases">
        <title>Genome Sequence of the Brown Rot Fungal Pathogen Monilinia fructicola.</title>
        <authorList>
            <person name="De Miccolis Angelini R.M."/>
            <person name="Landi L."/>
            <person name="Abate D."/>
            <person name="Pollastro S."/>
            <person name="Romanazzi G."/>
            <person name="Faretra F."/>
        </authorList>
    </citation>
    <scope>NUCLEOTIDE SEQUENCE [LARGE SCALE GENOMIC DNA]</scope>
    <source>
        <strain evidence="1 2">Mfrc123</strain>
    </source>
</reference>
<dbReference type="Proteomes" id="UP000322873">
    <property type="component" value="Unassembled WGS sequence"/>
</dbReference>
<keyword evidence="2" id="KW-1185">Reference proteome</keyword>
<dbReference type="EMBL" id="VICG01000002">
    <property type="protein sequence ID" value="KAA8574935.1"/>
    <property type="molecule type" value="Genomic_DNA"/>
</dbReference>
<comment type="caution">
    <text evidence="1">The sequence shown here is derived from an EMBL/GenBank/DDBJ whole genome shotgun (WGS) entry which is preliminary data.</text>
</comment>
<gene>
    <name evidence="1" type="ORF">EYC84_004170</name>
</gene>
<evidence type="ECO:0000313" key="2">
    <source>
        <dbReference type="Proteomes" id="UP000322873"/>
    </source>
</evidence>
<evidence type="ECO:0000313" key="1">
    <source>
        <dbReference type="EMBL" id="KAA8574935.1"/>
    </source>
</evidence>
<sequence>MTYLLLKKNQKSLSTAFGLIKGETSSTAPTAATLVSDQDYSERPNRHIINTLPPPFTTLTSPSAFQSTIKNHKYIK</sequence>
<proteinExistence type="predicted"/>
<protein>
    <submittedName>
        <fullName evidence="1">Uncharacterized protein</fullName>
    </submittedName>
</protein>
<accession>A0A5M9K7V7</accession>
<name>A0A5M9K7V7_MONFR</name>
<dbReference type="AlphaFoldDB" id="A0A5M9K7V7"/>